<proteinExistence type="predicted"/>
<dbReference type="RefSeq" id="WP_116681564.1">
    <property type="nucleotide sequence ID" value="NZ_QURL01000001.1"/>
</dbReference>
<name>A0A371XAU8_9HYPH</name>
<dbReference type="Proteomes" id="UP000264310">
    <property type="component" value="Unassembled WGS sequence"/>
</dbReference>
<evidence type="ECO:0000313" key="1">
    <source>
        <dbReference type="EMBL" id="RFC66312.1"/>
    </source>
</evidence>
<dbReference type="AlphaFoldDB" id="A0A371XAU8"/>
<comment type="caution">
    <text evidence="1">The sequence shown here is derived from an EMBL/GenBank/DDBJ whole genome shotgun (WGS) entry which is preliminary data.</text>
</comment>
<keyword evidence="2" id="KW-1185">Reference proteome</keyword>
<evidence type="ECO:0000313" key="2">
    <source>
        <dbReference type="Proteomes" id="UP000264310"/>
    </source>
</evidence>
<protein>
    <submittedName>
        <fullName evidence="1">Uncharacterized protein</fullName>
    </submittedName>
</protein>
<organism evidence="1 2">
    <name type="scientific">Fulvimarina endophytica</name>
    <dbReference type="NCBI Taxonomy" id="2293836"/>
    <lineage>
        <taxon>Bacteria</taxon>
        <taxon>Pseudomonadati</taxon>
        <taxon>Pseudomonadota</taxon>
        <taxon>Alphaproteobacteria</taxon>
        <taxon>Hyphomicrobiales</taxon>
        <taxon>Aurantimonadaceae</taxon>
        <taxon>Fulvimarina</taxon>
    </lineage>
</organism>
<sequence>MSVPASENAIREQSCPVALNLLAQLIRTEGEVRAELILEIPDETRAQLGFFCYGRVHLRTLAFDIILACDLKDLRKIAGAKGDLLRQQAEDFKKEAKAKNGRSKGVTLARRVG</sequence>
<dbReference type="OrthoDB" id="7907282at2"/>
<gene>
    <name evidence="1" type="ORF">DYI37_02350</name>
</gene>
<accession>A0A371XAU8</accession>
<dbReference type="EMBL" id="QURL01000001">
    <property type="protein sequence ID" value="RFC66312.1"/>
    <property type="molecule type" value="Genomic_DNA"/>
</dbReference>
<reference evidence="1 2" key="1">
    <citation type="submission" date="2018-08" db="EMBL/GenBank/DDBJ databases">
        <title>Fulvimarina sp. 85, whole genome shotgun sequence.</title>
        <authorList>
            <person name="Tuo L."/>
        </authorList>
    </citation>
    <scope>NUCLEOTIDE SEQUENCE [LARGE SCALE GENOMIC DNA]</scope>
    <source>
        <strain evidence="1 2">85</strain>
    </source>
</reference>